<dbReference type="Proteomes" id="UP000663852">
    <property type="component" value="Unassembled WGS sequence"/>
</dbReference>
<evidence type="ECO:0000313" key="3">
    <source>
        <dbReference type="EMBL" id="CAF1572951.1"/>
    </source>
</evidence>
<sequence>MFKLLDLPDELFCEILRYLSAFDALFGFLNLNSRLNRLLSPFTRQIDFTSVSYEQFLHYFNDILPVISKQGRLYALKLGDRRTPGQIELFNRMITSNNRNYITDIDRVFVEAPSLEHFGHFIDGYLRTLPRLRILSIETETLCDSDFPKWTKVILNSILPIPSLTKLSIRTPVGPSLSRLPDTMMLTSLTHLTLHVSAVTDLVILIKRTPNLEQLSIRMGWWTSGDRTLVKILDEMRSDHCRTSFLPKLRRFSLTIDSIISFQHEHLQQVLFRILNEHVTSSFSFILRSCIKNDKDSTVQLLDGQLWQQLLSPYSHLRKFDLFIRISDSNNADQQEDYSKTFQSPFFREKKWFFSYLKPSRQNDNILYSIANKTIELFDISLNPPEKFHHFPMNYAPHLAIDQTDTRYHALDQSNFYHVLNHFPFLQQLTLTDVKLDAPVILPVNTLSLYSLKIEKTQRILPQLLFSIFPLVNTLSISFPVFDDQNEIFNLQYNQMKDLSLFNIHPERIKRVLLFLNQFPNISFLHLRLCNRRFNDDSLLNQVKDILRQHSSLISVKLEFDRDFSVPINWTIEFPDRVKMFLSNKTFDGVLYHLWF</sequence>
<evidence type="ECO:0000313" key="4">
    <source>
        <dbReference type="Proteomes" id="UP000663828"/>
    </source>
</evidence>
<dbReference type="Proteomes" id="UP000663828">
    <property type="component" value="Unassembled WGS sequence"/>
</dbReference>
<dbReference type="InterPro" id="IPR001810">
    <property type="entry name" value="F-box_dom"/>
</dbReference>
<keyword evidence="4" id="KW-1185">Reference proteome</keyword>
<comment type="caution">
    <text evidence="3">The sequence shown here is derived from an EMBL/GenBank/DDBJ whole genome shotgun (WGS) entry which is preliminary data.</text>
</comment>
<dbReference type="AlphaFoldDB" id="A0A815YQK5"/>
<dbReference type="OrthoDB" id="9984728at2759"/>
<feature type="domain" description="F-box" evidence="1">
    <location>
        <begin position="1"/>
        <end position="51"/>
    </location>
</feature>
<protein>
    <recommendedName>
        <fullName evidence="1">F-box domain-containing protein</fullName>
    </recommendedName>
</protein>
<dbReference type="EMBL" id="CAJNOR010005697">
    <property type="protein sequence ID" value="CAF1572951.1"/>
    <property type="molecule type" value="Genomic_DNA"/>
</dbReference>
<accession>A0A815YQK5</accession>
<dbReference type="EMBL" id="CAJNOJ010000041">
    <property type="protein sequence ID" value="CAF0932897.1"/>
    <property type="molecule type" value="Genomic_DNA"/>
</dbReference>
<dbReference type="PROSITE" id="PS50181">
    <property type="entry name" value="FBOX"/>
    <property type="match status" value="1"/>
</dbReference>
<organism evidence="3 4">
    <name type="scientific">Adineta ricciae</name>
    <name type="common">Rotifer</name>
    <dbReference type="NCBI Taxonomy" id="249248"/>
    <lineage>
        <taxon>Eukaryota</taxon>
        <taxon>Metazoa</taxon>
        <taxon>Spiralia</taxon>
        <taxon>Gnathifera</taxon>
        <taxon>Rotifera</taxon>
        <taxon>Eurotatoria</taxon>
        <taxon>Bdelloidea</taxon>
        <taxon>Adinetida</taxon>
        <taxon>Adinetidae</taxon>
        <taxon>Adineta</taxon>
    </lineage>
</organism>
<gene>
    <name evidence="2" type="ORF">EDS130_LOCUS11395</name>
    <name evidence="3" type="ORF">XAT740_LOCUS44660</name>
</gene>
<evidence type="ECO:0000313" key="2">
    <source>
        <dbReference type="EMBL" id="CAF0932897.1"/>
    </source>
</evidence>
<reference evidence="3" key="1">
    <citation type="submission" date="2021-02" db="EMBL/GenBank/DDBJ databases">
        <authorList>
            <person name="Nowell W R."/>
        </authorList>
    </citation>
    <scope>NUCLEOTIDE SEQUENCE</scope>
</reference>
<proteinExistence type="predicted"/>
<evidence type="ECO:0000259" key="1">
    <source>
        <dbReference type="PROSITE" id="PS50181"/>
    </source>
</evidence>
<name>A0A815YQK5_ADIRI</name>